<keyword evidence="2" id="KW-1185">Reference proteome</keyword>
<dbReference type="PANTHER" id="PTHR46191:SF2">
    <property type="entry name" value="HALOACID DEHALOGENASE-LIKE HYDROLASE DOMAIN-CONTAINING PROTEIN 3"/>
    <property type="match status" value="1"/>
</dbReference>
<dbReference type="SUPFAM" id="SSF56784">
    <property type="entry name" value="HAD-like"/>
    <property type="match status" value="1"/>
</dbReference>
<dbReference type="InterPro" id="IPR023198">
    <property type="entry name" value="PGP-like_dom2"/>
</dbReference>
<proteinExistence type="predicted"/>
<dbReference type="CDD" id="cd16415">
    <property type="entry name" value="HAD_dREG-2_like"/>
    <property type="match status" value="1"/>
</dbReference>
<dbReference type="NCBIfam" id="TIGR01509">
    <property type="entry name" value="HAD-SF-IA-v3"/>
    <property type="match status" value="1"/>
</dbReference>
<sequence>MEKRFIWFDLGYTLVQMQREEDYQTYLREQGAEAKAEEIARAYHLADKLFMREYTDVLGGERGTFFPWYIGVVNYYLGFRFPLVEQCRRLQELGKEKERMWVPYEFSAALLEQLKENSYGVGLISNWDHTARTVLEQCGLLPYFDHLFISEERGVKKPDKAIFEMALKAAGVSPEECVYVGDNYYDDVIGSRQAGMECWLINRFDRCGIEEIDHAPVIPSARDILELLDRQAVGGLKGASRH</sequence>
<dbReference type="InterPro" id="IPR023214">
    <property type="entry name" value="HAD_sf"/>
</dbReference>
<dbReference type="Gene3D" id="3.40.50.1000">
    <property type="entry name" value="HAD superfamily/HAD-like"/>
    <property type="match status" value="1"/>
</dbReference>
<keyword evidence="1" id="KW-0378">Hydrolase</keyword>
<dbReference type="Pfam" id="PF00702">
    <property type="entry name" value="Hydrolase"/>
    <property type="match status" value="1"/>
</dbReference>
<dbReference type="InterPro" id="IPR006439">
    <property type="entry name" value="HAD-SF_hydro_IA"/>
</dbReference>
<dbReference type="Gene3D" id="1.10.150.240">
    <property type="entry name" value="Putative phosphatase, domain 2"/>
    <property type="match status" value="1"/>
</dbReference>
<dbReference type="Proteomes" id="UP001597120">
    <property type="component" value="Unassembled WGS sequence"/>
</dbReference>
<evidence type="ECO:0000313" key="2">
    <source>
        <dbReference type="Proteomes" id="UP001597120"/>
    </source>
</evidence>
<dbReference type="SFLD" id="SFLDG01129">
    <property type="entry name" value="C1.5:_HAD__Beta-PGM__Phosphata"/>
    <property type="match status" value="1"/>
</dbReference>
<dbReference type="EC" id="3.1.3.-" evidence="1"/>
<comment type="caution">
    <text evidence="1">The sequence shown here is derived from an EMBL/GenBank/DDBJ whole genome shotgun (WGS) entry which is preliminary data.</text>
</comment>
<dbReference type="RefSeq" id="WP_144936856.1">
    <property type="nucleotide sequence ID" value="NZ_JBHTIU010000090.1"/>
</dbReference>
<dbReference type="PRINTS" id="PR00413">
    <property type="entry name" value="HADHALOGNASE"/>
</dbReference>
<protein>
    <submittedName>
        <fullName evidence="1">HAD family hydrolase</fullName>
        <ecNumber evidence="1">3.1.3.-</ecNumber>
    </submittedName>
</protein>
<dbReference type="EMBL" id="JBHTIU010000090">
    <property type="protein sequence ID" value="MFD0871841.1"/>
    <property type="molecule type" value="Genomic_DNA"/>
</dbReference>
<dbReference type="GO" id="GO:0016787">
    <property type="term" value="F:hydrolase activity"/>
    <property type="evidence" value="ECO:0007669"/>
    <property type="project" value="UniProtKB-KW"/>
</dbReference>
<organism evidence="1 2">
    <name type="scientific">Paenibacillus residui</name>
    <dbReference type="NCBI Taxonomy" id="629724"/>
    <lineage>
        <taxon>Bacteria</taxon>
        <taxon>Bacillati</taxon>
        <taxon>Bacillota</taxon>
        <taxon>Bacilli</taxon>
        <taxon>Bacillales</taxon>
        <taxon>Paenibacillaceae</taxon>
        <taxon>Paenibacillus</taxon>
    </lineage>
</organism>
<dbReference type="InterPro" id="IPR036412">
    <property type="entry name" value="HAD-like_sf"/>
</dbReference>
<dbReference type="PANTHER" id="PTHR46191">
    <property type="match status" value="1"/>
</dbReference>
<dbReference type="InterPro" id="IPR051828">
    <property type="entry name" value="HAD-like_hydrolase_domain"/>
</dbReference>
<accession>A0ABW3DG40</accession>
<reference evidence="2" key="1">
    <citation type="journal article" date="2019" name="Int. J. Syst. Evol. Microbiol.">
        <title>The Global Catalogue of Microorganisms (GCM) 10K type strain sequencing project: providing services to taxonomists for standard genome sequencing and annotation.</title>
        <authorList>
            <consortium name="The Broad Institute Genomics Platform"/>
            <consortium name="The Broad Institute Genome Sequencing Center for Infectious Disease"/>
            <person name="Wu L."/>
            <person name="Ma J."/>
        </authorList>
    </citation>
    <scope>NUCLEOTIDE SEQUENCE [LARGE SCALE GENOMIC DNA]</scope>
    <source>
        <strain evidence="2">CCUG 57263</strain>
    </source>
</reference>
<name>A0ABW3DG40_9BACL</name>
<gene>
    <name evidence="1" type="ORF">ACFQ03_22190</name>
</gene>
<evidence type="ECO:0000313" key="1">
    <source>
        <dbReference type="EMBL" id="MFD0871841.1"/>
    </source>
</evidence>
<dbReference type="SFLD" id="SFLDS00003">
    <property type="entry name" value="Haloacid_Dehalogenase"/>
    <property type="match status" value="1"/>
</dbReference>
<dbReference type="NCBIfam" id="TIGR01549">
    <property type="entry name" value="HAD-SF-IA-v1"/>
    <property type="match status" value="1"/>
</dbReference>